<protein>
    <submittedName>
        <fullName evidence="4">DUF1254 domain-containing protein</fullName>
    </submittedName>
</protein>
<evidence type="ECO:0000256" key="1">
    <source>
        <dbReference type="SAM" id="MobiDB-lite"/>
    </source>
</evidence>
<dbReference type="PANTHER" id="PTHR36509:SF2">
    <property type="entry name" value="BLL3101 PROTEIN"/>
    <property type="match status" value="1"/>
</dbReference>
<proteinExistence type="predicted"/>
<comment type="caution">
    <text evidence="4">The sequence shown here is derived from an EMBL/GenBank/DDBJ whole genome shotgun (WGS) entry which is preliminary data.</text>
</comment>
<dbReference type="InterPro" id="IPR037050">
    <property type="entry name" value="DUF1254_sf"/>
</dbReference>
<dbReference type="Gene3D" id="2.60.120.600">
    <property type="entry name" value="Domain of unknown function DUF1214, C-terminal domain"/>
    <property type="match status" value="1"/>
</dbReference>
<feature type="region of interest" description="Disordered" evidence="1">
    <location>
        <begin position="1"/>
        <end position="21"/>
    </location>
</feature>
<dbReference type="RefSeq" id="WP_233393379.1">
    <property type="nucleotide sequence ID" value="NZ_JAJTWT010000006.1"/>
</dbReference>
<sequence>MNPSRDQPAAPPRLASSPAPMARRTWRRRRGLVAAVLAVPALAAALLAAQADMITLGAEAYLYGYPLLIVDASRDRITALAAPANVLHRMRQFPDAGFKEVVRPNVDTLYTSAFIDTARGPCLFEMPANAERYEVMPFMDAWTNVFATLGTRTEGTGGGRYWLVGPGVAPPPDDGLPVMRSPTRWAWLIGRTQTNGSGDYETVHRLQDGLRLRCDGAQRGAAAPEEPWPAGPATPREAVDSLATREFFRRLAALMLDNPPAAADAPLLRRLEGTGFKPGHAPDWGLLDLWSLSLGRAIADHRVAQALASTQGLRNGWSTPPQAIGDYGTDYPTRAAVAMVGLGANLPQDAVYMSARLDAQGQALQGSRRYRLHFAPQELPPVKAFWSITAYGADEFLIANPQQRYALGDRDPLVRNADGSLDLWVQAEQPAAERRPNWLPVQAGQPFQLVARLYWPRHTALSGAWQMPALERLD</sequence>
<dbReference type="InterPro" id="IPR010621">
    <property type="entry name" value="DUF1214"/>
</dbReference>
<feature type="domain" description="DUF1254" evidence="3">
    <location>
        <begin position="85"/>
        <end position="212"/>
    </location>
</feature>
<name>A0ABS8XNS6_9BURK</name>
<feature type="domain" description="DUF1214" evidence="2">
    <location>
        <begin position="349"/>
        <end position="457"/>
    </location>
</feature>
<evidence type="ECO:0000259" key="3">
    <source>
        <dbReference type="Pfam" id="PF06863"/>
    </source>
</evidence>
<organism evidence="4 5">
    <name type="scientific">Pelomonas caseinilytica</name>
    <dbReference type="NCBI Taxonomy" id="2906763"/>
    <lineage>
        <taxon>Bacteria</taxon>
        <taxon>Pseudomonadati</taxon>
        <taxon>Pseudomonadota</taxon>
        <taxon>Betaproteobacteria</taxon>
        <taxon>Burkholderiales</taxon>
        <taxon>Sphaerotilaceae</taxon>
        <taxon>Roseateles</taxon>
    </lineage>
</organism>
<evidence type="ECO:0000313" key="5">
    <source>
        <dbReference type="Proteomes" id="UP001201463"/>
    </source>
</evidence>
<dbReference type="Pfam" id="PF06742">
    <property type="entry name" value="DUF1214"/>
    <property type="match status" value="1"/>
</dbReference>
<dbReference type="Proteomes" id="UP001201463">
    <property type="component" value="Unassembled WGS sequence"/>
</dbReference>
<keyword evidence="5" id="KW-1185">Reference proteome</keyword>
<evidence type="ECO:0000259" key="2">
    <source>
        <dbReference type="Pfam" id="PF06742"/>
    </source>
</evidence>
<accession>A0ABS8XNS6</accession>
<dbReference type="InterPro" id="IPR010679">
    <property type="entry name" value="DUF1254"/>
</dbReference>
<dbReference type="SUPFAM" id="SSF160935">
    <property type="entry name" value="VPA0735-like"/>
    <property type="match status" value="1"/>
</dbReference>
<evidence type="ECO:0000313" key="4">
    <source>
        <dbReference type="EMBL" id="MCE4538860.1"/>
    </source>
</evidence>
<dbReference type="EMBL" id="JAJTWT010000006">
    <property type="protein sequence ID" value="MCE4538860.1"/>
    <property type="molecule type" value="Genomic_DNA"/>
</dbReference>
<gene>
    <name evidence="4" type="ORF">LXT12_16525</name>
</gene>
<dbReference type="InterPro" id="IPR037049">
    <property type="entry name" value="DUF1214_C_sf"/>
</dbReference>
<reference evidence="4 5" key="1">
    <citation type="submission" date="2021-12" db="EMBL/GenBank/DDBJ databases">
        <title>Genome seq of p7.</title>
        <authorList>
            <person name="Seo T."/>
        </authorList>
    </citation>
    <scope>NUCLEOTIDE SEQUENCE [LARGE SCALE GENOMIC DNA]</scope>
    <source>
        <strain evidence="4 5">P7</strain>
    </source>
</reference>
<dbReference type="PANTHER" id="PTHR36509">
    <property type="entry name" value="BLL3101 PROTEIN"/>
    <property type="match status" value="1"/>
</dbReference>
<feature type="compositionally biased region" description="Low complexity" evidence="1">
    <location>
        <begin position="12"/>
        <end position="21"/>
    </location>
</feature>
<dbReference type="Gene3D" id="2.60.40.1610">
    <property type="entry name" value="Domain of unknown function DUF1254"/>
    <property type="match status" value="1"/>
</dbReference>
<dbReference type="Pfam" id="PF06863">
    <property type="entry name" value="DUF1254"/>
    <property type="match status" value="1"/>
</dbReference>